<keyword evidence="2 5" id="KW-0812">Transmembrane</keyword>
<proteinExistence type="predicted"/>
<evidence type="ECO:0000313" key="9">
    <source>
        <dbReference type="Proteomes" id="UP000051562"/>
    </source>
</evidence>
<evidence type="ECO:0000313" key="8">
    <source>
        <dbReference type="EMBL" id="SKB66303.1"/>
    </source>
</evidence>
<feature type="transmembrane region" description="Helical" evidence="5">
    <location>
        <begin position="98"/>
        <end position="121"/>
    </location>
</feature>
<feature type="domain" description="DUF1232" evidence="6">
    <location>
        <begin position="32"/>
        <end position="67"/>
    </location>
</feature>
<evidence type="ECO:0000256" key="3">
    <source>
        <dbReference type="ARBA" id="ARBA00022989"/>
    </source>
</evidence>
<gene>
    <name evidence="7" type="ORF">ARD30_09210</name>
    <name evidence="8" type="ORF">SAMN05660750_01706</name>
</gene>
<dbReference type="GO" id="GO:0012505">
    <property type="term" value="C:endomembrane system"/>
    <property type="evidence" value="ECO:0007669"/>
    <property type="project" value="UniProtKB-SubCell"/>
</dbReference>
<reference evidence="8 10" key="2">
    <citation type="submission" date="2017-02" db="EMBL/GenBank/DDBJ databases">
        <authorList>
            <person name="Peterson S.W."/>
        </authorList>
    </citation>
    <scope>NUCLEOTIDE SEQUENCE [LARGE SCALE GENOMIC DNA]</scope>
    <source>
        <strain evidence="8 10">DSM 9653</strain>
    </source>
</reference>
<comment type="subcellular location">
    <subcellularLocation>
        <location evidence="1">Endomembrane system</location>
        <topology evidence="1">Multi-pass membrane protein</topology>
    </subcellularLocation>
</comment>
<feature type="transmembrane region" description="Helical" evidence="5">
    <location>
        <begin position="56"/>
        <end position="77"/>
    </location>
</feature>
<dbReference type="RefSeq" id="WP_055727071.1">
    <property type="nucleotide sequence ID" value="NZ_FUYX01000004.1"/>
</dbReference>
<evidence type="ECO:0000256" key="5">
    <source>
        <dbReference type="SAM" id="Phobius"/>
    </source>
</evidence>
<organism evidence="7 9">
    <name type="scientific">Bosea thiooxidans</name>
    <dbReference type="NCBI Taxonomy" id="53254"/>
    <lineage>
        <taxon>Bacteria</taxon>
        <taxon>Pseudomonadati</taxon>
        <taxon>Pseudomonadota</taxon>
        <taxon>Alphaproteobacteria</taxon>
        <taxon>Hyphomicrobiales</taxon>
        <taxon>Boseaceae</taxon>
        <taxon>Bosea</taxon>
    </lineage>
</organism>
<dbReference type="Pfam" id="PF06803">
    <property type="entry name" value="DUF1232"/>
    <property type="match status" value="1"/>
</dbReference>
<evidence type="ECO:0000256" key="1">
    <source>
        <dbReference type="ARBA" id="ARBA00004127"/>
    </source>
</evidence>
<evidence type="ECO:0000256" key="4">
    <source>
        <dbReference type="ARBA" id="ARBA00023136"/>
    </source>
</evidence>
<dbReference type="STRING" id="53254.SAMN05660750_01706"/>
<reference evidence="7 9" key="1">
    <citation type="submission" date="2015-10" db="EMBL/GenBank/DDBJ databases">
        <title>Draft genome of Bosea thiooxidans.</title>
        <authorList>
            <person name="Wang X."/>
        </authorList>
    </citation>
    <scope>NUCLEOTIDE SEQUENCE [LARGE SCALE GENOMIC DNA]</scope>
    <source>
        <strain evidence="7 9">CGMCC 9174</strain>
    </source>
</reference>
<dbReference type="Proteomes" id="UP000051562">
    <property type="component" value="Unassembled WGS sequence"/>
</dbReference>
<evidence type="ECO:0000313" key="10">
    <source>
        <dbReference type="Proteomes" id="UP000190130"/>
    </source>
</evidence>
<keyword evidence="4 5" id="KW-0472">Membrane</keyword>
<keyword evidence="9" id="KW-1185">Reference proteome</keyword>
<dbReference type="EMBL" id="FUYX01000004">
    <property type="protein sequence ID" value="SKB66303.1"/>
    <property type="molecule type" value="Genomic_DNA"/>
</dbReference>
<sequence length="125" mass="13964">MLKRVKQWARRLKRDGVTLWIAARDPRTPRLAKVIAAAVAAYALSPVDLVPDFIPILGYLDDLLIVPAGIALAVRLIPPDLMNDFRRQADERAARPRSLSGAVVIVCVWISCLAALGFWALRYFR</sequence>
<dbReference type="InterPro" id="IPR010652">
    <property type="entry name" value="DUF1232"/>
</dbReference>
<keyword evidence="3 5" id="KW-1133">Transmembrane helix</keyword>
<evidence type="ECO:0000259" key="6">
    <source>
        <dbReference type="Pfam" id="PF06803"/>
    </source>
</evidence>
<feature type="transmembrane region" description="Helical" evidence="5">
    <location>
        <begin position="31"/>
        <end position="50"/>
    </location>
</feature>
<dbReference type="OrthoDB" id="9804184at2"/>
<protein>
    <recommendedName>
        <fullName evidence="6">DUF1232 domain-containing protein</fullName>
    </recommendedName>
</protein>
<name>A0A0Q3KPK4_9HYPH</name>
<evidence type="ECO:0000256" key="2">
    <source>
        <dbReference type="ARBA" id="ARBA00022692"/>
    </source>
</evidence>
<dbReference type="AlphaFoldDB" id="A0A0Q3KPK4"/>
<accession>A0A0Q3KPK4</accession>
<dbReference type="Proteomes" id="UP000190130">
    <property type="component" value="Unassembled WGS sequence"/>
</dbReference>
<dbReference type="EMBL" id="LMAR01000018">
    <property type="protein sequence ID" value="KQK31643.1"/>
    <property type="molecule type" value="Genomic_DNA"/>
</dbReference>
<evidence type="ECO:0000313" key="7">
    <source>
        <dbReference type="EMBL" id="KQK31643.1"/>
    </source>
</evidence>